<evidence type="ECO:0000256" key="1">
    <source>
        <dbReference type="SAM" id="SignalP"/>
    </source>
</evidence>
<protein>
    <recommendedName>
        <fullName evidence="4">Fibronectin type-III domain-containing protein</fullName>
    </recommendedName>
</protein>
<feature type="signal peptide" evidence="1">
    <location>
        <begin position="1"/>
        <end position="20"/>
    </location>
</feature>
<evidence type="ECO:0008006" key="4">
    <source>
        <dbReference type="Google" id="ProtNLM"/>
    </source>
</evidence>
<sequence>MKLLTPLFLVGLWCCTTAQAQDTLPKFSARDIGREKILISWTNPFPNCIQLAVQRSFDSTKYFTTIYSAVSPELPQNGFTDAKMPAGVKVYYRIFYVLEGGAYFFSVSKPIGTSNKPGAATLPVKEVPKVKDNKRYIKIYNRDKPTDVIELEISQYKKYKDSITTKTKDTIFTVSEDAVMLKPYIPKPTWKPSIYIYTNTKGSVDMHFPSVKQHKYKVVFYEEDGTELYTIKQVKEADLTIDYGNFPHAGWYHFDIYEDDKLKEKNKFQLQKLF</sequence>
<keyword evidence="1" id="KW-0732">Signal</keyword>
<evidence type="ECO:0000313" key="3">
    <source>
        <dbReference type="Proteomes" id="UP001595906"/>
    </source>
</evidence>
<comment type="caution">
    <text evidence="2">The sequence shown here is derived from an EMBL/GenBank/DDBJ whole genome shotgun (WGS) entry which is preliminary data.</text>
</comment>
<reference evidence="3" key="1">
    <citation type="journal article" date="2019" name="Int. J. Syst. Evol. Microbiol.">
        <title>The Global Catalogue of Microorganisms (GCM) 10K type strain sequencing project: providing services to taxonomists for standard genome sequencing and annotation.</title>
        <authorList>
            <consortium name="The Broad Institute Genomics Platform"/>
            <consortium name="The Broad Institute Genome Sequencing Center for Infectious Disease"/>
            <person name="Wu L."/>
            <person name="Ma J."/>
        </authorList>
    </citation>
    <scope>NUCLEOTIDE SEQUENCE [LARGE SCALE GENOMIC DNA]</scope>
    <source>
        <strain evidence="3">CECT 8010</strain>
    </source>
</reference>
<feature type="chain" id="PRO_5046438351" description="Fibronectin type-III domain-containing protein" evidence="1">
    <location>
        <begin position="21"/>
        <end position="274"/>
    </location>
</feature>
<proteinExistence type="predicted"/>
<dbReference type="Proteomes" id="UP001595906">
    <property type="component" value="Unassembled WGS sequence"/>
</dbReference>
<dbReference type="EMBL" id="JBHSDC010000031">
    <property type="protein sequence ID" value="MFC4233564.1"/>
    <property type="molecule type" value="Genomic_DNA"/>
</dbReference>
<evidence type="ECO:0000313" key="2">
    <source>
        <dbReference type="EMBL" id="MFC4233564.1"/>
    </source>
</evidence>
<accession>A0ABV8Q2R7</accession>
<dbReference type="RefSeq" id="WP_379015904.1">
    <property type="nucleotide sequence ID" value="NZ_JBHSDC010000031.1"/>
</dbReference>
<keyword evidence="3" id="KW-1185">Reference proteome</keyword>
<organism evidence="2 3">
    <name type="scientific">Parasediminibacterium paludis</name>
    <dbReference type="NCBI Taxonomy" id="908966"/>
    <lineage>
        <taxon>Bacteria</taxon>
        <taxon>Pseudomonadati</taxon>
        <taxon>Bacteroidota</taxon>
        <taxon>Chitinophagia</taxon>
        <taxon>Chitinophagales</taxon>
        <taxon>Chitinophagaceae</taxon>
        <taxon>Parasediminibacterium</taxon>
    </lineage>
</organism>
<name>A0ABV8Q2R7_9BACT</name>
<gene>
    <name evidence="2" type="ORF">ACFOW1_16805</name>
</gene>